<gene>
    <name evidence="2" type="ORF">UFOPK1493_01374</name>
</gene>
<dbReference type="EMBL" id="CAEZSR010000039">
    <property type="protein sequence ID" value="CAB4555359.1"/>
    <property type="molecule type" value="Genomic_DNA"/>
</dbReference>
<name>A0A6J6CY90_9ZZZZ</name>
<sequence>MRGRRAWADTRADERAGVIEWNAPDGARANWLRGAGATRAELTIMWAGALVGIGYVAVMYARSDPGDWSWWQYALAAFLAWDLVGGAVSNASNSTKRQYFGAGFAHVGGAARIIRAPIAFTALHLHPFLIVALYPHGTWGWAIGMYVGAVVGAVLVDRVVPQYLQRPAAMLVFCTVMLWSRSWTAPPGWEWFAAIFLAKLILAHAVREEPYRPAPGT</sequence>
<protein>
    <submittedName>
        <fullName evidence="2">Unannotated protein</fullName>
    </submittedName>
</protein>
<evidence type="ECO:0000313" key="2">
    <source>
        <dbReference type="EMBL" id="CAB4555359.1"/>
    </source>
</evidence>
<proteinExistence type="predicted"/>
<evidence type="ECO:0000256" key="1">
    <source>
        <dbReference type="SAM" id="Phobius"/>
    </source>
</evidence>
<accession>A0A6J6CY90</accession>
<feature type="transmembrane region" description="Helical" evidence="1">
    <location>
        <begin position="73"/>
        <end position="92"/>
    </location>
</feature>
<keyword evidence="1" id="KW-0812">Transmembrane</keyword>
<organism evidence="2">
    <name type="scientific">freshwater metagenome</name>
    <dbReference type="NCBI Taxonomy" id="449393"/>
    <lineage>
        <taxon>unclassified sequences</taxon>
        <taxon>metagenomes</taxon>
        <taxon>ecological metagenomes</taxon>
    </lineage>
</organism>
<keyword evidence="1" id="KW-0472">Membrane</keyword>
<keyword evidence="1" id="KW-1133">Transmembrane helix</keyword>
<dbReference type="AlphaFoldDB" id="A0A6J6CY90"/>
<feature type="transmembrane region" description="Helical" evidence="1">
    <location>
        <begin position="113"/>
        <end position="133"/>
    </location>
</feature>
<feature type="transmembrane region" description="Helical" evidence="1">
    <location>
        <begin position="42"/>
        <end position="61"/>
    </location>
</feature>
<reference evidence="2" key="1">
    <citation type="submission" date="2020-05" db="EMBL/GenBank/DDBJ databases">
        <authorList>
            <person name="Chiriac C."/>
            <person name="Salcher M."/>
            <person name="Ghai R."/>
            <person name="Kavagutti S V."/>
        </authorList>
    </citation>
    <scope>NUCLEOTIDE SEQUENCE</scope>
</reference>
<feature type="transmembrane region" description="Helical" evidence="1">
    <location>
        <begin position="139"/>
        <end position="156"/>
    </location>
</feature>